<keyword evidence="10" id="KW-1185">Reference proteome</keyword>
<protein>
    <submittedName>
        <fullName evidence="9">Tpo1 protein</fullName>
    </submittedName>
</protein>
<keyword evidence="3 7" id="KW-0812">Transmembrane</keyword>
<reference evidence="9 10" key="1">
    <citation type="journal article" date="2023" name="Elife">
        <title>Identification of key yeast species and microbe-microbe interactions impacting larval growth of Drosophila in the wild.</title>
        <authorList>
            <person name="Mure A."/>
            <person name="Sugiura Y."/>
            <person name="Maeda R."/>
            <person name="Honda K."/>
            <person name="Sakurai N."/>
            <person name="Takahashi Y."/>
            <person name="Watada M."/>
            <person name="Katoh T."/>
            <person name="Gotoh A."/>
            <person name="Gotoh Y."/>
            <person name="Taniguchi I."/>
            <person name="Nakamura K."/>
            <person name="Hayashi T."/>
            <person name="Katayama T."/>
            <person name="Uemura T."/>
            <person name="Hattori Y."/>
        </authorList>
    </citation>
    <scope>NUCLEOTIDE SEQUENCE [LARGE SCALE GENOMIC DNA]</scope>
    <source>
        <strain evidence="9 10">SB-73</strain>
    </source>
</reference>
<feature type="compositionally biased region" description="Polar residues" evidence="6">
    <location>
        <begin position="9"/>
        <end position="25"/>
    </location>
</feature>
<dbReference type="Gene3D" id="1.20.1250.20">
    <property type="entry name" value="MFS general substrate transporter like domains"/>
    <property type="match status" value="1"/>
</dbReference>
<evidence type="ECO:0000256" key="7">
    <source>
        <dbReference type="SAM" id="Phobius"/>
    </source>
</evidence>
<evidence type="ECO:0000256" key="3">
    <source>
        <dbReference type="ARBA" id="ARBA00022692"/>
    </source>
</evidence>
<keyword evidence="4 7" id="KW-1133">Transmembrane helix</keyword>
<dbReference type="PANTHER" id="PTHR23502">
    <property type="entry name" value="MAJOR FACILITATOR SUPERFAMILY"/>
    <property type="match status" value="1"/>
</dbReference>
<dbReference type="InterPro" id="IPR036259">
    <property type="entry name" value="MFS_trans_sf"/>
</dbReference>
<feature type="transmembrane region" description="Helical" evidence="7">
    <location>
        <begin position="472"/>
        <end position="497"/>
    </location>
</feature>
<dbReference type="GO" id="GO:0005886">
    <property type="term" value="C:plasma membrane"/>
    <property type="evidence" value="ECO:0007669"/>
    <property type="project" value="TreeGrafter"/>
</dbReference>
<sequence length="565" mass="62248">MSSSEDNDNATNPNGNTEDVRSLTSDDGPINKLQRTRTMESAADFFFSSVPDADKVDLKKPYFYNLKKDVVMPSSPGNIENYQIDWLGPDDPEMPINWSWGRKHKALSMCAIGAMVTVFGSAIIAPAAEVIEEVFHVGLPVSILNVSLYVLGFAIGPVIWGPSSEFLGRRLPQVVGCLGLTLFSFACATAKDFQTLVLCRFFSGLFGASPLAVGPAVMADIFSTEDRGNAISLICLMIIAGPMLAPVVGGYITFSYLGWRWTEYILGIFSSLVLFLLTFFLEETYPPRLLAYRAQKIRRETGNWVISAPIEDMELEISTIVEKTLLKPLRMLVVEPILLLLSLYHGLIYGILYLCLECIPIIFGNYGWHGGNIFLPYLAMLVGTILIIITNVFVFEKIFLKRLAASPFPVLPEERLPLMMLSGICFPIGIFLLCWSGAYKVMWFVPCVGCAFFGFGLIGIFMSVFNYIIDTYLLNAASGIAANTFLRSGFGCAFPLFAHPMFINLGTQWAGTLLGCLAAILAPVPFLFYIYGRKLRQKSKFAFAIDAQAPPSAAAAKEEGEEQDA</sequence>
<accession>A0AAV5RRH6</accession>
<keyword evidence="5 7" id="KW-0472">Membrane</keyword>
<feature type="transmembrane region" description="Helical" evidence="7">
    <location>
        <begin position="197"/>
        <end position="218"/>
    </location>
</feature>
<evidence type="ECO:0000313" key="10">
    <source>
        <dbReference type="Proteomes" id="UP001362899"/>
    </source>
</evidence>
<evidence type="ECO:0000256" key="4">
    <source>
        <dbReference type="ARBA" id="ARBA00022989"/>
    </source>
</evidence>
<evidence type="ECO:0000313" key="9">
    <source>
        <dbReference type="EMBL" id="GMM53308.1"/>
    </source>
</evidence>
<dbReference type="SUPFAM" id="SSF103473">
    <property type="entry name" value="MFS general substrate transporter"/>
    <property type="match status" value="1"/>
</dbReference>
<feature type="transmembrane region" description="Helical" evidence="7">
    <location>
        <begin position="416"/>
        <end position="435"/>
    </location>
</feature>
<dbReference type="FunFam" id="1.20.1250.20:FF:000011">
    <property type="entry name" value="MFS multidrug transporter, putative"/>
    <property type="match status" value="1"/>
</dbReference>
<feature type="transmembrane region" description="Helical" evidence="7">
    <location>
        <begin position="337"/>
        <end position="362"/>
    </location>
</feature>
<feature type="transmembrane region" description="Helical" evidence="7">
    <location>
        <begin position="106"/>
        <end position="128"/>
    </location>
</feature>
<feature type="transmembrane region" description="Helical" evidence="7">
    <location>
        <begin position="171"/>
        <end position="191"/>
    </location>
</feature>
<dbReference type="InterPro" id="IPR020846">
    <property type="entry name" value="MFS_dom"/>
</dbReference>
<dbReference type="PANTHER" id="PTHR23502:SF31">
    <property type="entry name" value="POLYAMINE TRANSPORTER 1"/>
    <property type="match status" value="1"/>
</dbReference>
<dbReference type="CDD" id="cd17323">
    <property type="entry name" value="MFS_Tpo1_MDR_like"/>
    <property type="match status" value="1"/>
</dbReference>
<organism evidence="9 10">
    <name type="scientific">Starmerella bacillaris</name>
    <name type="common">Yeast</name>
    <name type="synonym">Candida zemplinina</name>
    <dbReference type="NCBI Taxonomy" id="1247836"/>
    <lineage>
        <taxon>Eukaryota</taxon>
        <taxon>Fungi</taxon>
        <taxon>Dikarya</taxon>
        <taxon>Ascomycota</taxon>
        <taxon>Saccharomycotina</taxon>
        <taxon>Dipodascomycetes</taxon>
        <taxon>Dipodascales</taxon>
        <taxon>Trichomonascaceae</taxon>
        <taxon>Starmerella</taxon>
    </lineage>
</organism>
<dbReference type="EMBL" id="BTGC01000008">
    <property type="protein sequence ID" value="GMM53308.1"/>
    <property type="molecule type" value="Genomic_DNA"/>
</dbReference>
<dbReference type="AlphaFoldDB" id="A0AAV5RRH6"/>
<keyword evidence="2" id="KW-0813">Transport</keyword>
<dbReference type="PROSITE" id="PS50850">
    <property type="entry name" value="MFS"/>
    <property type="match status" value="1"/>
</dbReference>
<dbReference type="Pfam" id="PF07690">
    <property type="entry name" value="MFS_1"/>
    <property type="match status" value="1"/>
</dbReference>
<feature type="transmembrane region" description="Helical" evidence="7">
    <location>
        <begin position="374"/>
        <end position="395"/>
    </location>
</feature>
<dbReference type="Proteomes" id="UP001362899">
    <property type="component" value="Unassembled WGS sequence"/>
</dbReference>
<feature type="region of interest" description="Disordered" evidence="6">
    <location>
        <begin position="1"/>
        <end position="31"/>
    </location>
</feature>
<feature type="transmembrane region" description="Helical" evidence="7">
    <location>
        <begin position="264"/>
        <end position="281"/>
    </location>
</feature>
<feature type="transmembrane region" description="Helical" evidence="7">
    <location>
        <begin position="134"/>
        <end position="159"/>
    </location>
</feature>
<gene>
    <name evidence="9" type="ORF">DASB73_042710</name>
</gene>
<comment type="caution">
    <text evidence="9">The sequence shown here is derived from an EMBL/GenBank/DDBJ whole genome shotgun (WGS) entry which is preliminary data.</text>
</comment>
<dbReference type="InterPro" id="IPR011701">
    <property type="entry name" value="MFS"/>
</dbReference>
<evidence type="ECO:0000256" key="6">
    <source>
        <dbReference type="SAM" id="MobiDB-lite"/>
    </source>
</evidence>
<feature type="transmembrane region" description="Helical" evidence="7">
    <location>
        <begin position="441"/>
        <end position="465"/>
    </location>
</feature>
<feature type="transmembrane region" description="Helical" evidence="7">
    <location>
        <begin position="509"/>
        <end position="531"/>
    </location>
</feature>
<evidence type="ECO:0000256" key="1">
    <source>
        <dbReference type="ARBA" id="ARBA00004141"/>
    </source>
</evidence>
<evidence type="ECO:0000256" key="5">
    <source>
        <dbReference type="ARBA" id="ARBA00023136"/>
    </source>
</evidence>
<evidence type="ECO:0000256" key="2">
    <source>
        <dbReference type="ARBA" id="ARBA00022448"/>
    </source>
</evidence>
<feature type="transmembrane region" description="Helical" evidence="7">
    <location>
        <begin position="230"/>
        <end position="252"/>
    </location>
</feature>
<evidence type="ECO:0000259" key="8">
    <source>
        <dbReference type="PROSITE" id="PS50850"/>
    </source>
</evidence>
<feature type="domain" description="Major facilitator superfamily (MFS) profile" evidence="8">
    <location>
        <begin position="106"/>
        <end position="534"/>
    </location>
</feature>
<name>A0AAV5RRH6_STABA</name>
<comment type="subcellular location">
    <subcellularLocation>
        <location evidence="1">Membrane</location>
        <topology evidence="1">Multi-pass membrane protein</topology>
    </subcellularLocation>
</comment>
<proteinExistence type="predicted"/>
<dbReference type="GO" id="GO:0022857">
    <property type="term" value="F:transmembrane transporter activity"/>
    <property type="evidence" value="ECO:0007669"/>
    <property type="project" value="InterPro"/>
</dbReference>